<dbReference type="GO" id="GO:0005794">
    <property type="term" value="C:Golgi apparatus"/>
    <property type="evidence" value="ECO:0000318"/>
    <property type="project" value="GO_Central"/>
</dbReference>
<feature type="compositionally biased region" description="Basic and acidic residues" evidence="2">
    <location>
        <begin position="1624"/>
        <end position="1638"/>
    </location>
</feature>
<feature type="region of interest" description="Disordered" evidence="2">
    <location>
        <begin position="1"/>
        <end position="24"/>
    </location>
</feature>
<feature type="compositionally biased region" description="Acidic residues" evidence="2">
    <location>
        <begin position="1322"/>
        <end position="1332"/>
    </location>
</feature>
<protein>
    <recommendedName>
        <fullName evidence="3">RRP12 HEAT domain-containing protein</fullName>
    </recommendedName>
</protein>
<dbReference type="RefSeq" id="XP_002288156.1">
    <property type="nucleotide sequence ID" value="XM_002288120.1"/>
</dbReference>
<feature type="region of interest" description="Disordered" evidence="2">
    <location>
        <begin position="1696"/>
        <end position="1731"/>
    </location>
</feature>
<reference evidence="4 5" key="2">
    <citation type="journal article" date="2008" name="Nature">
        <title>The Phaeodactylum genome reveals the evolutionary history of diatom genomes.</title>
        <authorList>
            <person name="Bowler C."/>
            <person name="Allen A.E."/>
            <person name="Badger J.H."/>
            <person name="Grimwood J."/>
            <person name="Jabbari K."/>
            <person name="Kuo A."/>
            <person name="Maheswari U."/>
            <person name="Martens C."/>
            <person name="Maumus F."/>
            <person name="Otillar R.P."/>
            <person name="Rayko E."/>
            <person name="Salamov A."/>
            <person name="Vandepoele K."/>
            <person name="Beszteri B."/>
            <person name="Gruber A."/>
            <person name="Heijde M."/>
            <person name="Katinka M."/>
            <person name="Mock T."/>
            <person name="Valentin K."/>
            <person name="Verret F."/>
            <person name="Berges J.A."/>
            <person name="Brownlee C."/>
            <person name="Cadoret J.P."/>
            <person name="Chiovitti A."/>
            <person name="Choi C.J."/>
            <person name="Coesel S."/>
            <person name="De Martino A."/>
            <person name="Detter J.C."/>
            <person name="Durkin C."/>
            <person name="Falciatore A."/>
            <person name="Fournet J."/>
            <person name="Haruta M."/>
            <person name="Huysman M.J."/>
            <person name="Jenkins B.D."/>
            <person name="Jiroutova K."/>
            <person name="Jorgensen R.E."/>
            <person name="Joubert Y."/>
            <person name="Kaplan A."/>
            <person name="Kroger N."/>
            <person name="Kroth P.G."/>
            <person name="La Roche J."/>
            <person name="Lindquist E."/>
            <person name="Lommer M."/>
            <person name="Martin-Jezequel V."/>
            <person name="Lopez P.J."/>
            <person name="Lucas S."/>
            <person name="Mangogna M."/>
            <person name="McGinnis K."/>
            <person name="Medlin L.K."/>
            <person name="Montsant A."/>
            <person name="Oudot-Le Secq M.P."/>
            <person name="Napoli C."/>
            <person name="Obornik M."/>
            <person name="Parker M.S."/>
            <person name="Petit J.L."/>
            <person name="Porcel B.M."/>
            <person name="Poulsen N."/>
            <person name="Robison M."/>
            <person name="Rychlewski L."/>
            <person name="Rynearson T.A."/>
            <person name="Schmutz J."/>
            <person name="Shapiro H."/>
            <person name="Siaut M."/>
            <person name="Stanley M."/>
            <person name="Sussman M.R."/>
            <person name="Taylor A.R."/>
            <person name="Vardi A."/>
            <person name="von Dassow P."/>
            <person name="Vyverman W."/>
            <person name="Willis A."/>
            <person name="Wyrwicz L.S."/>
            <person name="Rokhsar D.S."/>
            <person name="Weissenbach J."/>
            <person name="Armbrust E.V."/>
            <person name="Green B.R."/>
            <person name="Van de Peer Y."/>
            <person name="Grigoriev I.V."/>
        </authorList>
    </citation>
    <scope>NUCLEOTIDE SEQUENCE [LARGE SCALE GENOMIC DNA]</scope>
    <source>
        <strain evidence="4 5">CCMP1335</strain>
    </source>
</reference>
<keyword evidence="5" id="KW-1185">Reference proteome</keyword>
<feature type="region of interest" description="Disordered" evidence="2">
    <location>
        <begin position="1502"/>
        <end position="1530"/>
    </location>
</feature>
<gene>
    <name evidence="4" type="ORF">THAPSDRAFT_21602</name>
</gene>
<organism evidence="4 5">
    <name type="scientific">Thalassiosira pseudonana</name>
    <name type="common">Marine diatom</name>
    <name type="synonym">Cyclotella nana</name>
    <dbReference type="NCBI Taxonomy" id="35128"/>
    <lineage>
        <taxon>Eukaryota</taxon>
        <taxon>Sar</taxon>
        <taxon>Stramenopiles</taxon>
        <taxon>Ochrophyta</taxon>
        <taxon>Bacillariophyta</taxon>
        <taxon>Coscinodiscophyceae</taxon>
        <taxon>Thalassiosirophycidae</taxon>
        <taxon>Thalassiosirales</taxon>
        <taxon>Thalassiosiraceae</taxon>
        <taxon>Thalassiosira</taxon>
    </lineage>
</organism>
<feature type="domain" description="RRP12 HEAT" evidence="3">
    <location>
        <begin position="598"/>
        <end position="903"/>
    </location>
</feature>
<dbReference type="InterPro" id="IPR027417">
    <property type="entry name" value="P-loop_NTPase"/>
</dbReference>
<dbReference type="PANTHER" id="PTHR32301:SF6">
    <property type="entry name" value="GOLVESIN-RELATED"/>
    <property type="match status" value="1"/>
</dbReference>
<feature type="region of interest" description="Disordered" evidence="2">
    <location>
        <begin position="1351"/>
        <end position="1391"/>
    </location>
</feature>
<dbReference type="STRING" id="35128.B8BWU5"/>
<dbReference type="InParanoid" id="B8BWU5"/>
<feature type="region of interest" description="Disordered" evidence="2">
    <location>
        <begin position="722"/>
        <end position="742"/>
    </location>
</feature>
<dbReference type="Gene3D" id="3.40.50.300">
    <property type="entry name" value="P-loop containing nucleotide triphosphate hydrolases"/>
    <property type="match status" value="1"/>
</dbReference>
<evidence type="ECO:0000256" key="2">
    <source>
        <dbReference type="SAM" id="MobiDB-lite"/>
    </source>
</evidence>
<dbReference type="InterPro" id="IPR011989">
    <property type="entry name" value="ARM-like"/>
</dbReference>
<dbReference type="InterPro" id="IPR012978">
    <property type="entry name" value="HEAT_RRP12"/>
</dbReference>
<feature type="compositionally biased region" description="Low complexity" evidence="2">
    <location>
        <begin position="215"/>
        <end position="224"/>
    </location>
</feature>
<accession>B8BWU5</accession>
<dbReference type="InterPro" id="IPR016024">
    <property type="entry name" value="ARM-type_fold"/>
</dbReference>
<dbReference type="HOGENOM" id="CLU_229081_0_0_1"/>
<evidence type="ECO:0000313" key="5">
    <source>
        <dbReference type="Proteomes" id="UP000001449"/>
    </source>
</evidence>
<feature type="compositionally biased region" description="Polar residues" evidence="2">
    <location>
        <begin position="1669"/>
        <end position="1678"/>
    </location>
</feature>
<evidence type="ECO:0000256" key="1">
    <source>
        <dbReference type="ARBA" id="ARBA00007690"/>
    </source>
</evidence>
<dbReference type="eggNOG" id="KOG1248">
    <property type="taxonomic scope" value="Eukaryota"/>
</dbReference>
<dbReference type="EMBL" id="CM000640">
    <property type="protein sequence ID" value="EED93592.1"/>
    <property type="molecule type" value="Genomic_DNA"/>
</dbReference>
<dbReference type="Pfam" id="PF08161">
    <property type="entry name" value="RRP12_HEAT"/>
    <property type="match status" value="1"/>
</dbReference>
<comment type="similarity">
    <text evidence="1">Belongs to the RRP12 family.</text>
</comment>
<feature type="region of interest" description="Disordered" evidence="2">
    <location>
        <begin position="1621"/>
        <end position="1678"/>
    </location>
</feature>
<feature type="region of interest" description="Disordered" evidence="2">
    <location>
        <begin position="98"/>
        <end position="121"/>
    </location>
</feature>
<reference evidence="4 5" key="1">
    <citation type="journal article" date="2004" name="Science">
        <title>The genome of the diatom Thalassiosira pseudonana: ecology, evolution, and metabolism.</title>
        <authorList>
            <person name="Armbrust E.V."/>
            <person name="Berges J.A."/>
            <person name="Bowler C."/>
            <person name="Green B.R."/>
            <person name="Martinez D."/>
            <person name="Putnam N.H."/>
            <person name="Zhou S."/>
            <person name="Allen A.E."/>
            <person name="Apt K.E."/>
            <person name="Bechner M."/>
            <person name="Brzezinski M.A."/>
            <person name="Chaal B.K."/>
            <person name="Chiovitti A."/>
            <person name="Davis A.K."/>
            <person name="Demarest M.S."/>
            <person name="Detter J.C."/>
            <person name="Glavina T."/>
            <person name="Goodstein D."/>
            <person name="Hadi M.Z."/>
            <person name="Hellsten U."/>
            <person name="Hildebrand M."/>
            <person name="Jenkins B.D."/>
            <person name="Jurka J."/>
            <person name="Kapitonov V.V."/>
            <person name="Kroger N."/>
            <person name="Lau W.W."/>
            <person name="Lane T.W."/>
            <person name="Larimer F.W."/>
            <person name="Lippmeier J.C."/>
            <person name="Lucas S."/>
            <person name="Medina M."/>
            <person name="Montsant A."/>
            <person name="Obornik M."/>
            <person name="Parker M.S."/>
            <person name="Palenik B."/>
            <person name="Pazour G.J."/>
            <person name="Richardson P.M."/>
            <person name="Rynearson T.A."/>
            <person name="Saito M.A."/>
            <person name="Schwartz D.C."/>
            <person name="Thamatrakoln K."/>
            <person name="Valentin K."/>
            <person name="Vardi A."/>
            <person name="Wilkerson F.P."/>
            <person name="Rokhsar D.S."/>
        </authorList>
    </citation>
    <scope>NUCLEOTIDE SEQUENCE [LARGE SCALE GENOMIC DNA]</scope>
    <source>
        <strain evidence="4 5">CCMP1335</strain>
    </source>
</reference>
<dbReference type="Proteomes" id="UP000001449">
    <property type="component" value="Chromosome 3"/>
</dbReference>
<feature type="region of interest" description="Disordered" evidence="2">
    <location>
        <begin position="907"/>
        <end position="938"/>
    </location>
</feature>
<evidence type="ECO:0000313" key="4">
    <source>
        <dbReference type="EMBL" id="EED93592.1"/>
    </source>
</evidence>
<name>B8BWU5_THAPS</name>
<dbReference type="PaxDb" id="35128-Thaps21602"/>
<feature type="compositionally biased region" description="Polar residues" evidence="2">
    <location>
        <begin position="14"/>
        <end position="24"/>
    </location>
</feature>
<dbReference type="GeneID" id="7442450"/>
<evidence type="ECO:0000259" key="3">
    <source>
        <dbReference type="Pfam" id="PF08161"/>
    </source>
</evidence>
<sequence length="2427" mass="263980">MARSRSGSHASRATMASTRSMQSAYTTSTTITQSFASPSLGTSSIDHHQYSLPYQPHTTQDNVSMLNSLLADLQSVSSDRNAVRLAACCAALVETAGETRRKASTNDGSSSSGSAGGEVTPNEMFVTTLGALSSLQTAIEAKQQQGANDADGSGEYDVSSDLENTALPLLEILRRILPFAVHVSNNGGALLAHQFGTLSRMLRLFVALGYAMPNNNSTNNNGGSKKSRKSNNNGGGATAGANALLRQLLKTSTTLLLLSPSSVSEKELAKLLHGTIVPMLHDGRPKVRKAGWGCAMEIVMVASSSTGSNSSTGMGEEADTMQNETTTQLQLKIQQQRKGIADFLWEYCNAITTNYSTGKRVDKDTSSKLVHVLRFLAAALPFADDERIRVKFGEGCLVLMSGGGGGGGDGSGSKKGKKSAIADSTGGEVSMEVVRETLMTLLACLEFTEQEQATTIVGGTGKKSATEEGELPKFAARTLAFLLQHRPNSANSSYSSAGDVSVVYGRCLLACMERMMGDGGNNSINGNDVPASRLLATKLLPNVLTSMLHLCEAPSGSTDGGSDNAESCGSEFNQFISRMMPVITSFVTGDNDKLKRVALEVIPQCIPMVQQALQIQYRNAWGSILPGGYATFTSSLAMVLLELNALEDGGGAAENGDDVSELENNLQSWLKTLVLSLLRLRRDVEKDNTARTAVEYATSTVIRGMGVELFLSLVDFVDDDDDDDEGKQSKKKSLPTTTGGGIRDDRAWLLPLMKQSTTSSSETSLSSLASSATVKTHLSFFQGRVLNLARRCDAASADGHRTAAEASIQRSRVVELWALFPTFCLHPLDVKENFAALAKTVVKALGDHSRYPKLIGIICGGLKTLAVGIMERKEANSSPNAKVNYDVLSNVSTKILPSLFKLVESLNNQSTTPTKSSEGDDMETDETPSNGTESNSQQNMQLVESVTDSIGKLAQVCPPEFLQNLFKKVVQRLLVATTESTESMDDKEGKSLNDLRMCSLLGLGQALVASGSLDEASLSLLYRAIRPLVRTDEHDSRVQKRSYKVLAEICERHKDFVTSSERLGEMMDLMVDSIVTCQVSARHMRLKCMALIVEGFDSSNEAHMLMESNTLLVMCSCQAVIPKIMGEVLLCLKDSNAKTREASYQLLLAMATSRDDMTDFFTIILAALGAQTSHMRSAAVMAISRLSFEYSRTDDTVQSLLPSLLQTVTVLFDEDSREVTKSVIGFVRVCVAAMTADQLEPLLPEVVGGLMKYNKGRDRFRSKIKIILKKLVRVYGFDAIAPLVPEKDTRLINHMRKLSERAARRKAAGTQDGRSVHAGFDDMMESDEDDSDDGRTFMTGVTGFTKMTSMTGKTTKRSAMDKSIKSGKSAMTGARTAMTGRSAKEGGGPRIRAEQDGEILDMLDSSKMARSVHFADMDMNDRDFSDDDDGEDMQFDNQGRIVISDGLPKELGRNTSVNDEYDSDDVEENMELKAGGGKRRRVSKFESVKLAKQAEMAAVASRKKAKSQQKQQPGIGAAYKSKKAGGDVRKKGQQYEPYAYVPLNAKDYTKKNREGAVSKMGTVVRNNKRRRGPKAATHDLNNETVVSGITVNSYHTSKKVWSTSRGSDSSGMMMMQGISEGTDAEDHQCQPHEQDTAHESQFQQQQQQQQCDSSSSMRSRGSGGENEFHNQPQHHFQPNTAAVGLSSSYRSNDGSHSFRWGSFQGGSRGDDNMRGGRGGSMRGSGNSATSSFGAAAAAAQCQNSMHGSSSYSTSHHHRRQQQTPLVFAQQSKTSATQEINVSNIDFIVEADELDSLPGSYKNGYTNEDNILLFQRKNNVPDIISEDLSKSKDAEYEILPVDVNEEEKSPFSLRRRYYSAVTIVMAVALAVVGICLAVEVFSTDPKKYGVLDAQDSVESSSGYGSRYGRNNHDGRDSEYFYLPRHQFGGGNGGLLGGKERERRMDLMYNRFGANIVGYGEEDPGLLSRLQDAAGGYSPERSGSILIGSGSKRAFGVGQRDPDPFSGIGPPQFNPAYNEVNSLSQEDAFKATLTSVPLTSYSPPSNNENGSGSSSTPKVLDPIFHGSMMDLSVLPYNPIREVPVVWDIPLSGGSRIQSILGNCLKMVQCSEVGRDVLLNEYQESQTAAGDVEEGRRFLKGSKFVNGERELGESELGMDDGKKQTSEAAFETSTESVDLSSFNPPLKSEFVYTSAYINVDCSTSEGVNRGIAHDLATADMVDIVYSPSIMDVARLFAPPVEAYGRAVVLIRHPLERTVAIFEYLRMAHYDDRSKVVEEMNLGEFAKSDLVENNFLTRSLSGNANTPLREEDLVLAKEILKRKFIIGLFEEMPESMRRFEMFFGWNLNVDAQVCQANEIGRELAGYYNMFAKLSGPDEPKDTHPGLTDEALESIIQKNSIDLMLFDYAKFLFGYQGRVLFGVDAELDDSSR</sequence>
<dbReference type="KEGG" id="tps:THAPSDRAFT_21602"/>
<feature type="compositionally biased region" description="Polar residues" evidence="2">
    <location>
        <begin position="927"/>
        <end position="938"/>
    </location>
</feature>
<dbReference type="InterPro" id="IPR053259">
    <property type="entry name" value="Golvesin-related_Golgi"/>
</dbReference>
<feature type="compositionally biased region" description="Polar residues" evidence="2">
    <location>
        <begin position="907"/>
        <end position="916"/>
    </location>
</feature>
<proteinExistence type="inferred from homology"/>
<feature type="compositionally biased region" description="Low complexity" evidence="2">
    <location>
        <begin position="1640"/>
        <end position="1656"/>
    </location>
</feature>
<feature type="compositionally biased region" description="Low complexity" evidence="2">
    <location>
        <begin position="1"/>
        <end position="13"/>
    </location>
</feature>
<dbReference type="SUPFAM" id="SSF48371">
    <property type="entry name" value="ARM repeat"/>
    <property type="match status" value="1"/>
</dbReference>
<feature type="region of interest" description="Disordered" evidence="2">
    <location>
        <begin position="215"/>
        <end position="237"/>
    </location>
</feature>
<dbReference type="Gene3D" id="1.25.10.10">
    <property type="entry name" value="Leucine-rich Repeat Variant"/>
    <property type="match status" value="2"/>
</dbReference>
<dbReference type="PANTHER" id="PTHR32301">
    <property type="entry name" value="COUNTIN RECEPTOR CNR3-RELATED"/>
    <property type="match status" value="1"/>
</dbReference>
<feature type="region of interest" description="Disordered" evidence="2">
    <location>
        <begin position="1303"/>
        <end position="1336"/>
    </location>
</feature>